<dbReference type="EMBL" id="FMCW01000036">
    <property type="protein sequence ID" value="SCF16369.1"/>
    <property type="molecule type" value="Genomic_DNA"/>
</dbReference>
<dbReference type="Proteomes" id="UP000199375">
    <property type="component" value="Unassembled WGS sequence"/>
</dbReference>
<keyword evidence="1" id="KW-0560">Oxidoreductase</keyword>
<dbReference type="Pfam" id="PF01613">
    <property type="entry name" value="Flavin_Reduct"/>
    <property type="match status" value="1"/>
</dbReference>
<dbReference type="AlphaFoldDB" id="A0A1C4Y6M0"/>
<evidence type="ECO:0000313" key="4">
    <source>
        <dbReference type="Proteomes" id="UP000199375"/>
    </source>
</evidence>
<reference evidence="3 4" key="1">
    <citation type="submission" date="2016-06" db="EMBL/GenBank/DDBJ databases">
        <authorList>
            <person name="Kjaerup R.B."/>
            <person name="Dalgaard T.S."/>
            <person name="Juul-Madsen H.R."/>
        </authorList>
    </citation>
    <scope>NUCLEOTIDE SEQUENCE [LARGE SCALE GENOMIC DNA]</scope>
    <source>
        <strain evidence="3 4">DSM 45626</strain>
    </source>
</reference>
<dbReference type="InterPro" id="IPR002563">
    <property type="entry name" value="Flavin_Rdtase-like_dom"/>
</dbReference>
<protein>
    <submittedName>
        <fullName evidence="3">NADH-FMN oxidoreductase RutF, flavin reductase (DIM6/NTAB) family</fullName>
    </submittedName>
</protein>
<accession>A0A1C4Y6M0</accession>
<dbReference type="Gene3D" id="2.30.110.10">
    <property type="entry name" value="Electron Transport, Fmn-binding Protein, Chain A"/>
    <property type="match status" value="1"/>
</dbReference>
<name>A0A1C4Y6M0_9ACTN</name>
<evidence type="ECO:0000256" key="1">
    <source>
        <dbReference type="ARBA" id="ARBA00023002"/>
    </source>
</evidence>
<organism evidence="3 4">
    <name type="scientific">Micromonospora haikouensis</name>
    <dbReference type="NCBI Taxonomy" id="686309"/>
    <lineage>
        <taxon>Bacteria</taxon>
        <taxon>Bacillati</taxon>
        <taxon>Actinomycetota</taxon>
        <taxon>Actinomycetes</taxon>
        <taxon>Micromonosporales</taxon>
        <taxon>Micromonosporaceae</taxon>
        <taxon>Micromonospora</taxon>
    </lineage>
</organism>
<dbReference type="InterPro" id="IPR050268">
    <property type="entry name" value="NADH-dep_flavin_reductase"/>
</dbReference>
<proteinExistence type="predicted"/>
<evidence type="ECO:0000313" key="3">
    <source>
        <dbReference type="EMBL" id="SCF16369.1"/>
    </source>
</evidence>
<dbReference type="PANTHER" id="PTHR30466:SF1">
    <property type="entry name" value="FMN REDUCTASE (NADH) RUTF"/>
    <property type="match status" value="1"/>
</dbReference>
<dbReference type="GO" id="GO:0042602">
    <property type="term" value="F:riboflavin reductase (NADPH) activity"/>
    <property type="evidence" value="ECO:0007669"/>
    <property type="project" value="TreeGrafter"/>
</dbReference>
<dbReference type="SUPFAM" id="SSF50475">
    <property type="entry name" value="FMN-binding split barrel"/>
    <property type="match status" value="1"/>
</dbReference>
<sequence>MTRADQRPAAGAVTVPPPATAANHAELRAVMGMFATGVTVVTSGRDLPHGMTANAFTSVSLDPAMVLVCVKRSSVMHDTVLAQGSFAVSILAAGQEGLARYFASSRRPRDEREFETVPCEAGPHTGAPIVSGNVAWVECKLAAVYDGGDHSIFLGSVLGTGRGDSSDALLFHGGRFCEVGKG</sequence>
<dbReference type="PANTHER" id="PTHR30466">
    <property type="entry name" value="FLAVIN REDUCTASE"/>
    <property type="match status" value="1"/>
</dbReference>
<evidence type="ECO:0000259" key="2">
    <source>
        <dbReference type="SMART" id="SM00903"/>
    </source>
</evidence>
<dbReference type="GO" id="GO:0010181">
    <property type="term" value="F:FMN binding"/>
    <property type="evidence" value="ECO:0007669"/>
    <property type="project" value="InterPro"/>
</dbReference>
<gene>
    <name evidence="3" type="ORF">GA0070558_13626</name>
</gene>
<dbReference type="SMART" id="SM00903">
    <property type="entry name" value="Flavin_Reduct"/>
    <property type="match status" value="1"/>
</dbReference>
<dbReference type="InterPro" id="IPR012349">
    <property type="entry name" value="Split_barrel_FMN-bd"/>
</dbReference>
<feature type="domain" description="Flavin reductase like" evidence="2">
    <location>
        <begin position="31"/>
        <end position="178"/>
    </location>
</feature>